<organism evidence="3 4">
    <name type="scientific">Effusibacillus lacus</name>
    <dbReference type="NCBI Taxonomy" id="1348429"/>
    <lineage>
        <taxon>Bacteria</taxon>
        <taxon>Bacillati</taxon>
        <taxon>Bacillota</taxon>
        <taxon>Bacilli</taxon>
        <taxon>Bacillales</taxon>
        <taxon>Alicyclobacillaceae</taxon>
        <taxon>Effusibacillus</taxon>
    </lineage>
</organism>
<accession>A0A292YQ86</accession>
<evidence type="ECO:0000313" key="4">
    <source>
        <dbReference type="Proteomes" id="UP000217785"/>
    </source>
</evidence>
<keyword evidence="3" id="KW-0808">Transferase</keyword>
<dbReference type="GO" id="GO:0004674">
    <property type="term" value="F:protein serine/threonine kinase activity"/>
    <property type="evidence" value="ECO:0007669"/>
    <property type="project" value="UniProtKB-KW"/>
</dbReference>
<dbReference type="CDD" id="cd16936">
    <property type="entry name" value="HATPase_RsbW-like"/>
    <property type="match status" value="1"/>
</dbReference>
<comment type="caution">
    <text evidence="3">The sequence shown here is derived from an EMBL/GenBank/DDBJ whole genome shotgun (WGS) entry which is preliminary data.</text>
</comment>
<dbReference type="InterPro" id="IPR003594">
    <property type="entry name" value="HATPase_dom"/>
</dbReference>
<protein>
    <submittedName>
        <fullName evidence="3">Serine/threonine protein kinase</fullName>
    </submittedName>
</protein>
<dbReference type="Proteomes" id="UP000217785">
    <property type="component" value="Unassembled WGS sequence"/>
</dbReference>
<dbReference type="EMBL" id="BDUF01000060">
    <property type="protein sequence ID" value="GAX90650.1"/>
    <property type="molecule type" value="Genomic_DNA"/>
</dbReference>
<feature type="domain" description="Histidine kinase/HSP90-like ATPase" evidence="2">
    <location>
        <begin position="17"/>
        <end position="141"/>
    </location>
</feature>
<dbReference type="PANTHER" id="PTHR35526:SF3">
    <property type="entry name" value="ANTI-SIGMA-F FACTOR RSBW"/>
    <property type="match status" value="1"/>
</dbReference>
<keyword evidence="4" id="KW-1185">Reference proteome</keyword>
<keyword evidence="1 3" id="KW-0723">Serine/threonine-protein kinase</keyword>
<dbReference type="AlphaFoldDB" id="A0A292YQ86"/>
<evidence type="ECO:0000259" key="2">
    <source>
        <dbReference type="Pfam" id="PF13581"/>
    </source>
</evidence>
<reference evidence="4" key="1">
    <citation type="submission" date="2017-07" db="EMBL/GenBank/DDBJ databases">
        <title>Draft genome sequence of Effusibacillus lacus strain skLN1.</title>
        <authorList>
            <person name="Watanabe M."/>
            <person name="Kojima H."/>
            <person name="Fukui M."/>
        </authorList>
    </citation>
    <scope>NUCLEOTIDE SEQUENCE [LARGE SCALE GENOMIC DNA]</scope>
    <source>
        <strain evidence="4">skLN1</strain>
    </source>
</reference>
<proteinExistence type="predicted"/>
<sequence length="162" mass="17632">MKKSIVAFTFNDYEGFQQVRSFVGEYIKQTLSDGNSLIVVAVNEAVNNAFKHGVAGNGGSVTLKLEVFHGKRLIVRVKDPGPGFPVKEALLKLNNFRRAALEDYLSDSDLLKESDRGLFIMKCAADAIRFNAKGNQVLLVKKITTTAGDTCGFAQNAASEKS</sequence>
<dbReference type="Gene3D" id="3.30.565.10">
    <property type="entry name" value="Histidine kinase-like ATPase, C-terminal domain"/>
    <property type="match status" value="1"/>
</dbReference>
<keyword evidence="3" id="KW-0418">Kinase</keyword>
<dbReference type="SUPFAM" id="SSF55874">
    <property type="entry name" value="ATPase domain of HSP90 chaperone/DNA topoisomerase II/histidine kinase"/>
    <property type="match status" value="1"/>
</dbReference>
<dbReference type="InterPro" id="IPR036890">
    <property type="entry name" value="HATPase_C_sf"/>
</dbReference>
<dbReference type="InterPro" id="IPR050267">
    <property type="entry name" value="Anti-sigma-factor_SerPK"/>
</dbReference>
<dbReference type="Pfam" id="PF13581">
    <property type="entry name" value="HATPase_c_2"/>
    <property type="match status" value="1"/>
</dbReference>
<dbReference type="RefSeq" id="WP_165912710.1">
    <property type="nucleotide sequence ID" value="NZ_BDUF01000060.1"/>
</dbReference>
<name>A0A292YQ86_9BACL</name>
<dbReference type="PANTHER" id="PTHR35526">
    <property type="entry name" value="ANTI-SIGMA-F FACTOR RSBW-RELATED"/>
    <property type="match status" value="1"/>
</dbReference>
<evidence type="ECO:0000256" key="1">
    <source>
        <dbReference type="ARBA" id="ARBA00022527"/>
    </source>
</evidence>
<evidence type="ECO:0000313" key="3">
    <source>
        <dbReference type="EMBL" id="GAX90650.1"/>
    </source>
</evidence>